<dbReference type="EMBL" id="BSYJ01000006">
    <property type="protein sequence ID" value="GMG88423.1"/>
    <property type="molecule type" value="Genomic_DNA"/>
</dbReference>
<dbReference type="PANTHER" id="PTHR33607:SF2">
    <property type="entry name" value="ENDONUCLEASE-1"/>
    <property type="match status" value="1"/>
</dbReference>
<gene>
    <name evidence="4" type="ORF">MNKW57_27440</name>
</gene>
<evidence type="ECO:0000256" key="2">
    <source>
        <dbReference type="ARBA" id="ARBA00022722"/>
    </source>
</evidence>
<dbReference type="Proteomes" id="UP001224392">
    <property type="component" value="Unassembled WGS sequence"/>
</dbReference>
<dbReference type="PANTHER" id="PTHR33607">
    <property type="entry name" value="ENDONUCLEASE-1"/>
    <property type="match status" value="1"/>
</dbReference>
<dbReference type="Pfam" id="PF04231">
    <property type="entry name" value="Endonuclease_1"/>
    <property type="match status" value="1"/>
</dbReference>
<keyword evidence="3" id="KW-0378">Hydrolase</keyword>
<organism evidence="4 5">
    <name type="scientific">Biformimicrobium ophioploci</name>
    <dbReference type="NCBI Taxonomy" id="3036711"/>
    <lineage>
        <taxon>Bacteria</taxon>
        <taxon>Pseudomonadati</taxon>
        <taxon>Pseudomonadota</taxon>
        <taxon>Gammaproteobacteria</taxon>
        <taxon>Cellvibrionales</taxon>
        <taxon>Microbulbiferaceae</taxon>
        <taxon>Biformimicrobium</taxon>
    </lineage>
</organism>
<evidence type="ECO:0000313" key="4">
    <source>
        <dbReference type="EMBL" id="GMG88423.1"/>
    </source>
</evidence>
<comment type="caution">
    <text evidence="4">The sequence shown here is derived from an EMBL/GenBank/DDBJ whole genome shotgun (WGS) entry which is preliminary data.</text>
</comment>
<keyword evidence="2" id="KW-0540">Nuclease</keyword>
<accession>A0ABQ6M242</accession>
<reference evidence="4 5" key="1">
    <citation type="submission" date="2023-04" db="EMBL/GenBank/DDBJ databases">
        <title>Marinobulbifer ophiurae gen. nov., sp. Nov., isolate from tissue of brittle star Ophioplocus japonicus.</title>
        <authorList>
            <person name="Kawano K."/>
            <person name="Sawayama S."/>
            <person name="Nakagawa S."/>
        </authorList>
    </citation>
    <scope>NUCLEOTIDE SEQUENCE [LARGE SCALE GENOMIC DNA]</scope>
    <source>
        <strain evidence="4 5">NKW57</strain>
    </source>
</reference>
<protein>
    <recommendedName>
        <fullName evidence="6">Endonuclease I</fullName>
    </recommendedName>
</protein>
<evidence type="ECO:0008006" key="6">
    <source>
        <dbReference type="Google" id="ProtNLM"/>
    </source>
</evidence>
<evidence type="ECO:0000256" key="1">
    <source>
        <dbReference type="ARBA" id="ARBA00006429"/>
    </source>
</evidence>
<name>A0ABQ6M242_9GAMM</name>
<proteinExistence type="inferred from homology"/>
<dbReference type="InterPro" id="IPR007346">
    <property type="entry name" value="Endonuclease-I"/>
</dbReference>
<keyword evidence="5" id="KW-1185">Reference proteome</keyword>
<dbReference type="InterPro" id="IPR044925">
    <property type="entry name" value="His-Me_finger_sf"/>
</dbReference>
<evidence type="ECO:0000313" key="5">
    <source>
        <dbReference type="Proteomes" id="UP001224392"/>
    </source>
</evidence>
<evidence type="ECO:0000256" key="3">
    <source>
        <dbReference type="ARBA" id="ARBA00022801"/>
    </source>
</evidence>
<dbReference type="SUPFAM" id="SSF54060">
    <property type="entry name" value="His-Me finger endonucleases"/>
    <property type="match status" value="1"/>
</dbReference>
<sequence length="118" mass="13119">MAEADMHNLVPAIGEINGDRSNYRFGELGGMPSQYGAVPVLIDFKRRVVQPPANVKGNIARTYFYMSETYGLNLSSSQEKLFAAWDRLDPVDSWECKRNQLIAGVQGNENLFVSNACS</sequence>
<comment type="similarity">
    <text evidence="1">Belongs to the EndA/NucM nuclease family.</text>
</comment>